<protein>
    <recommendedName>
        <fullName evidence="9">Zn(2)-C6 fungal-type domain-containing protein</fullName>
    </recommendedName>
</protein>
<keyword evidence="2" id="KW-0479">Metal-binding</keyword>
<dbReference type="PROSITE" id="PS00463">
    <property type="entry name" value="ZN2_CY6_FUNGAL_1"/>
    <property type="match status" value="1"/>
</dbReference>
<evidence type="ECO:0000256" key="7">
    <source>
        <dbReference type="ARBA" id="ARBA00023242"/>
    </source>
</evidence>
<dbReference type="GO" id="GO:0043565">
    <property type="term" value="F:sequence-specific DNA binding"/>
    <property type="evidence" value="ECO:0007669"/>
    <property type="project" value="TreeGrafter"/>
</dbReference>
<dbReference type="CDD" id="cd12148">
    <property type="entry name" value="fungal_TF_MHR"/>
    <property type="match status" value="1"/>
</dbReference>
<dbReference type="Pfam" id="PF04082">
    <property type="entry name" value="Fungal_trans"/>
    <property type="match status" value="1"/>
</dbReference>
<dbReference type="SMART" id="SM00066">
    <property type="entry name" value="GAL4"/>
    <property type="match status" value="1"/>
</dbReference>
<evidence type="ECO:0000256" key="5">
    <source>
        <dbReference type="ARBA" id="ARBA00023125"/>
    </source>
</evidence>
<keyword evidence="7" id="KW-0539">Nucleus</keyword>
<evidence type="ECO:0000313" key="11">
    <source>
        <dbReference type="Proteomes" id="UP000042958"/>
    </source>
</evidence>
<dbReference type="OrthoDB" id="25921at2759"/>
<evidence type="ECO:0000259" key="9">
    <source>
        <dbReference type="PROSITE" id="PS50048"/>
    </source>
</evidence>
<dbReference type="STRING" id="104259.A0A0F7TQT8"/>
<gene>
    <name evidence="10" type="ORF">PMG11_06856</name>
</gene>
<dbReference type="InterPro" id="IPR001138">
    <property type="entry name" value="Zn2Cys6_DnaBD"/>
</dbReference>
<dbReference type="InterPro" id="IPR036864">
    <property type="entry name" value="Zn2-C6_fun-type_DNA-bd_sf"/>
</dbReference>
<keyword evidence="3" id="KW-0862">Zinc</keyword>
<proteinExistence type="predicted"/>
<accession>A0A0F7TQT8</accession>
<keyword evidence="6" id="KW-0804">Transcription</keyword>
<dbReference type="GO" id="GO:0000981">
    <property type="term" value="F:DNA-binding transcription factor activity, RNA polymerase II-specific"/>
    <property type="evidence" value="ECO:0007669"/>
    <property type="project" value="InterPro"/>
</dbReference>
<feature type="compositionally biased region" description="Polar residues" evidence="8">
    <location>
        <begin position="699"/>
        <end position="709"/>
    </location>
</feature>
<reference evidence="11" key="1">
    <citation type="journal article" date="2015" name="Genome Announc.">
        <title>Draft genome sequence of the fungus Penicillium brasilianum MG11.</title>
        <authorList>
            <person name="Horn F."/>
            <person name="Linde J."/>
            <person name="Mattern D.J."/>
            <person name="Walther G."/>
            <person name="Guthke R."/>
            <person name="Brakhage A.A."/>
            <person name="Valiante V."/>
        </authorList>
    </citation>
    <scope>NUCLEOTIDE SEQUENCE [LARGE SCALE GENOMIC DNA]</scope>
    <source>
        <strain evidence="11">MG11</strain>
    </source>
</reference>
<dbReference type="GO" id="GO:0008270">
    <property type="term" value="F:zinc ion binding"/>
    <property type="evidence" value="ECO:0007669"/>
    <property type="project" value="InterPro"/>
</dbReference>
<evidence type="ECO:0000313" key="10">
    <source>
        <dbReference type="EMBL" id="CEJ58191.1"/>
    </source>
</evidence>
<dbReference type="GO" id="GO:0005634">
    <property type="term" value="C:nucleus"/>
    <property type="evidence" value="ECO:0007669"/>
    <property type="project" value="UniProtKB-SubCell"/>
</dbReference>
<evidence type="ECO:0000256" key="3">
    <source>
        <dbReference type="ARBA" id="ARBA00022833"/>
    </source>
</evidence>
<evidence type="ECO:0000256" key="2">
    <source>
        <dbReference type="ARBA" id="ARBA00022723"/>
    </source>
</evidence>
<feature type="domain" description="Zn(2)-C6 fungal-type" evidence="9">
    <location>
        <begin position="17"/>
        <end position="45"/>
    </location>
</feature>
<sequence length="805" mass="90184">MAPEDGSAPPPRKVRSACRRCRQKRVKCDGGIPACSNCARANVPCIDVHTGNNDLSIPRDFAVRCCARIKWLEHNLATLCPDFDLSQGPNVNASFMETLNLPQDGLDARDGVGITQGSLSGLHNQDEILGDAGTNKRSLSVMESDADSPLSAKARSVAIDLGMLSLQSDSRQKHYLGSSSGLLFAKLMGLDNDIRPEQGTSQARRLTPQRMSAEMYRSLYDQLRKELPSPEEACLLLEVYFQNVHVDQPFLHPASLINAYHALYLCAQAGYNDSVDRNGWIDSVEAFGYNGRIDIVAGCSSTPISIATAVFHIFMIFSLSATILTRKKNYDFSPTRFHRMAMTTASETFSYISVTSLQAILLLAAQSLIEPAAVNLWTLTHMAMSHCIDLGLHREPSESDIPSGARAILRFIFYTVYSLDRSVATIQGRPLGIRDEAFDIRPPEDSDIEQVMSLAGSCLLIKLPMPQILSLSILRLRLDRHISEIKLLLYHLPTRNQSFVWPTNLPEIQTRIKSELDHWLLSVQKIVPDDDVTDEENLDFQVQKMWLEQLYHSAISLLFQPSQMFPSPSQEALTLCYQSCSKRLQIYDAVSNQEMLYYNWSNIHGIFSSGATIVYCAWASRELQRTLPFAKLLRDLRTCSNHLSIGSQWWPSVRSGKESFEMMIDLIIKYFSDLQLQIQDLHPAAQRHRRPISSRTEDSQFPPSYTSGSGMEEYPPEQGIAQGHPRQAQSVQPHQNQLFPILNDPQPSFENVDISSSGDGLHDFDMPTIEAAMESFMAEYLHEDWGWDPFSSSVGGFDHQGLGPV</sequence>
<keyword evidence="4" id="KW-0805">Transcription regulation</keyword>
<dbReference type="PROSITE" id="PS50048">
    <property type="entry name" value="ZN2_CY6_FUNGAL_2"/>
    <property type="match status" value="1"/>
</dbReference>
<dbReference type="CDD" id="cd00067">
    <property type="entry name" value="GAL4"/>
    <property type="match status" value="1"/>
</dbReference>
<evidence type="ECO:0000256" key="1">
    <source>
        <dbReference type="ARBA" id="ARBA00004123"/>
    </source>
</evidence>
<keyword evidence="11" id="KW-1185">Reference proteome</keyword>
<feature type="region of interest" description="Disordered" evidence="8">
    <location>
        <begin position="685"/>
        <end position="733"/>
    </location>
</feature>
<dbReference type="PANTHER" id="PTHR47782:SF1">
    <property type="entry name" value="PYRIMIDINE PATHWAY REGULATORY PROTEIN 1"/>
    <property type="match status" value="1"/>
</dbReference>
<dbReference type="EMBL" id="CDHK01000006">
    <property type="protein sequence ID" value="CEJ58191.1"/>
    <property type="molecule type" value="Genomic_DNA"/>
</dbReference>
<dbReference type="InterPro" id="IPR007219">
    <property type="entry name" value="XnlR_reg_dom"/>
</dbReference>
<name>A0A0F7TQT8_PENBI</name>
<dbReference type="SUPFAM" id="SSF57701">
    <property type="entry name" value="Zn2/Cys6 DNA-binding domain"/>
    <property type="match status" value="1"/>
</dbReference>
<dbReference type="InterPro" id="IPR052202">
    <property type="entry name" value="Yeast_MetPath_Reg"/>
</dbReference>
<dbReference type="Pfam" id="PF00172">
    <property type="entry name" value="Zn_clus"/>
    <property type="match status" value="1"/>
</dbReference>
<dbReference type="PANTHER" id="PTHR47782">
    <property type="entry name" value="ZN(II)2CYS6 TRANSCRIPTION FACTOR (EUROFUNG)-RELATED"/>
    <property type="match status" value="1"/>
</dbReference>
<dbReference type="Proteomes" id="UP000042958">
    <property type="component" value="Unassembled WGS sequence"/>
</dbReference>
<keyword evidence="5" id="KW-0238">DNA-binding</keyword>
<dbReference type="GO" id="GO:0045944">
    <property type="term" value="P:positive regulation of transcription by RNA polymerase II"/>
    <property type="evidence" value="ECO:0007669"/>
    <property type="project" value="TreeGrafter"/>
</dbReference>
<dbReference type="GO" id="GO:0006351">
    <property type="term" value="P:DNA-templated transcription"/>
    <property type="evidence" value="ECO:0007669"/>
    <property type="project" value="InterPro"/>
</dbReference>
<organism evidence="10 11">
    <name type="scientific">Penicillium brasilianum</name>
    <dbReference type="NCBI Taxonomy" id="104259"/>
    <lineage>
        <taxon>Eukaryota</taxon>
        <taxon>Fungi</taxon>
        <taxon>Dikarya</taxon>
        <taxon>Ascomycota</taxon>
        <taxon>Pezizomycotina</taxon>
        <taxon>Eurotiomycetes</taxon>
        <taxon>Eurotiomycetidae</taxon>
        <taxon>Eurotiales</taxon>
        <taxon>Aspergillaceae</taxon>
        <taxon>Penicillium</taxon>
    </lineage>
</organism>
<dbReference type="SMART" id="SM00906">
    <property type="entry name" value="Fungal_trans"/>
    <property type="match status" value="1"/>
</dbReference>
<dbReference type="AlphaFoldDB" id="A0A0F7TQT8"/>
<dbReference type="Gene3D" id="4.10.240.10">
    <property type="entry name" value="Zn(2)-C6 fungal-type DNA-binding domain"/>
    <property type="match status" value="1"/>
</dbReference>
<comment type="subcellular location">
    <subcellularLocation>
        <location evidence="1">Nucleus</location>
    </subcellularLocation>
</comment>
<evidence type="ECO:0000256" key="4">
    <source>
        <dbReference type="ARBA" id="ARBA00023015"/>
    </source>
</evidence>
<evidence type="ECO:0000256" key="8">
    <source>
        <dbReference type="SAM" id="MobiDB-lite"/>
    </source>
</evidence>
<evidence type="ECO:0000256" key="6">
    <source>
        <dbReference type="ARBA" id="ARBA00023163"/>
    </source>
</evidence>